<evidence type="ECO:0000256" key="3">
    <source>
        <dbReference type="ARBA" id="ARBA00022771"/>
    </source>
</evidence>
<proteinExistence type="predicted"/>
<feature type="compositionally biased region" description="Low complexity" evidence="9">
    <location>
        <begin position="207"/>
        <end position="219"/>
    </location>
</feature>
<keyword evidence="7" id="KW-0539">Nucleus</keyword>
<dbReference type="Gene3D" id="3.30.890.10">
    <property type="entry name" value="Methyl-cpg-binding Protein 2, Chain A"/>
    <property type="match status" value="1"/>
</dbReference>
<dbReference type="PANTHER" id="PTHR47162">
    <property type="entry name" value="OS02G0192300 PROTEIN"/>
    <property type="match status" value="1"/>
</dbReference>
<feature type="compositionally biased region" description="Basic and acidic residues" evidence="9">
    <location>
        <begin position="1592"/>
        <end position="1603"/>
    </location>
</feature>
<feature type="region of interest" description="Disordered" evidence="9">
    <location>
        <begin position="1553"/>
        <end position="1610"/>
    </location>
</feature>
<dbReference type="InterPro" id="IPR013083">
    <property type="entry name" value="Znf_RING/FYVE/PHD"/>
</dbReference>
<evidence type="ECO:0000313" key="12">
    <source>
        <dbReference type="EMBL" id="GAX79263.1"/>
    </source>
</evidence>
<dbReference type="PROSITE" id="PS50982">
    <property type="entry name" value="MBD"/>
    <property type="match status" value="1"/>
</dbReference>
<dbReference type="CDD" id="cd15543">
    <property type="entry name" value="PHD_RSF1"/>
    <property type="match status" value="1"/>
</dbReference>
<accession>A0A250X863</accession>
<keyword evidence="4" id="KW-0862">Zinc</keyword>
<dbReference type="PANTHER" id="PTHR47162:SF10">
    <property type="entry name" value="METHYL-CPG-BINDING DOMAIN-CONTAINING PROTEIN 9 ISOFORM X1"/>
    <property type="match status" value="1"/>
</dbReference>
<dbReference type="InterPro" id="IPR011011">
    <property type="entry name" value="Znf_FYVE_PHD"/>
</dbReference>
<keyword evidence="2" id="KW-0479">Metal-binding</keyword>
<dbReference type="PROSITE" id="PS01359">
    <property type="entry name" value="ZF_PHD_1"/>
    <property type="match status" value="1"/>
</dbReference>
<dbReference type="Gene3D" id="3.30.40.10">
    <property type="entry name" value="Zinc/RING finger domain, C3HC4 (zinc finger)"/>
    <property type="match status" value="1"/>
</dbReference>
<feature type="region of interest" description="Disordered" evidence="9">
    <location>
        <begin position="1"/>
        <end position="78"/>
    </location>
</feature>
<evidence type="ECO:0000313" key="13">
    <source>
        <dbReference type="Proteomes" id="UP000232323"/>
    </source>
</evidence>
<dbReference type="InterPro" id="IPR016177">
    <property type="entry name" value="DNA-bd_dom_sf"/>
</dbReference>
<evidence type="ECO:0000256" key="1">
    <source>
        <dbReference type="ARBA" id="ARBA00004123"/>
    </source>
</evidence>
<evidence type="ECO:0000256" key="2">
    <source>
        <dbReference type="ARBA" id="ARBA00022723"/>
    </source>
</evidence>
<dbReference type="InterPro" id="IPR019786">
    <property type="entry name" value="Zinc_finger_PHD-type_CS"/>
</dbReference>
<evidence type="ECO:0000256" key="6">
    <source>
        <dbReference type="ARBA" id="ARBA00023163"/>
    </source>
</evidence>
<comment type="caution">
    <text evidence="12">The sequence shown here is derived from an EMBL/GenBank/DDBJ whole genome shotgun (WGS) entry which is preliminary data.</text>
</comment>
<dbReference type="Proteomes" id="UP000232323">
    <property type="component" value="Unassembled WGS sequence"/>
</dbReference>
<protein>
    <recommendedName>
        <fullName evidence="14">PHD-type domain-containing protein</fullName>
    </recommendedName>
</protein>
<feature type="region of interest" description="Disordered" evidence="9">
    <location>
        <begin position="1305"/>
        <end position="1339"/>
    </location>
</feature>
<feature type="region of interest" description="Disordered" evidence="9">
    <location>
        <begin position="1244"/>
        <end position="1263"/>
    </location>
</feature>
<feature type="compositionally biased region" description="Basic and acidic residues" evidence="9">
    <location>
        <begin position="267"/>
        <end position="277"/>
    </location>
</feature>
<dbReference type="InterPro" id="IPR001965">
    <property type="entry name" value="Znf_PHD"/>
</dbReference>
<feature type="compositionally biased region" description="Polar residues" evidence="9">
    <location>
        <begin position="28"/>
        <end position="45"/>
    </location>
</feature>
<dbReference type="EMBL" id="BEGY01000040">
    <property type="protein sequence ID" value="GAX79263.1"/>
    <property type="molecule type" value="Genomic_DNA"/>
</dbReference>
<dbReference type="GO" id="GO:0003677">
    <property type="term" value="F:DNA binding"/>
    <property type="evidence" value="ECO:0007669"/>
    <property type="project" value="InterPro"/>
</dbReference>
<evidence type="ECO:0000256" key="5">
    <source>
        <dbReference type="ARBA" id="ARBA00023015"/>
    </source>
</evidence>
<evidence type="ECO:0000256" key="4">
    <source>
        <dbReference type="ARBA" id="ARBA00022833"/>
    </source>
</evidence>
<evidence type="ECO:0000256" key="8">
    <source>
        <dbReference type="PROSITE-ProRule" id="PRU00146"/>
    </source>
</evidence>
<feature type="compositionally biased region" description="Polar residues" evidence="9">
    <location>
        <begin position="132"/>
        <end position="142"/>
    </location>
</feature>
<comment type="subcellular location">
    <subcellularLocation>
        <location evidence="1">Nucleus</location>
    </subcellularLocation>
</comment>
<feature type="region of interest" description="Disordered" evidence="9">
    <location>
        <begin position="761"/>
        <end position="831"/>
    </location>
</feature>
<feature type="compositionally biased region" description="Basic and acidic residues" evidence="9">
    <location>
        <begin position="1685"/>
        <end position="1719"/>
    </location>
</feature>
<feature type="compositionally biased region" description="Polar residues" evidence="9">
    <location>
        <begin position="236"/>
        <end position="248"/>
    </location>
</feature>
<feature type="compositionally biased region" description="Polar residues" evidence="9">
    <location>
        <begin position="1569"/>
        <end position="1582"/>
    </location>
</feature>
<feature type="domain" description="MBD" evidence="11">
    <location>
        <begin position="104"/>
        <end position="201"/>
    </location>
</feature>
<keyword evidence="5" id="KW-0805">Transcription regulation</keyword>
<dbReference type="InterPro" id="IPR001739">
    <property type="entry name" value="Methyl_CpG_DNA-bd"/>
</dbReference>
<dbReference type="Pfam" id="PF00628">
    <property type="entry name" value="PHD"/>
    <property type="match status" value="1"/>
</dbReference>
<feature type="compositionally biased region" description="Polar residues" evidence="9">
    <location>
        <begin position="1758"/>
        <end position="1767"/>
    </location>
</feature>
<evidence type="ECO:0000259" key="11">
    <source>
        <dbReference type="PROSITE" id="PS50982"/>
    </source>
</evidence>
<feature type="compositionally biased region" description="Low complexity" evidence="9">
    <location>
        <begin position="143"/>
        <end position="156"/>
    </location>
</feature>
<keyword evidence="3 8" id="KW-0863">Zinc-finger</keyword>
<feature type="compositionally biased region" description="Polar residues" evidence="9">
    <location>
        <begin position="56"/>
        <end position="70"/>
    </location>
</feature>
<dbReference type="OrthoDB" id="550525at2759"/>
<feature type="compositionally biased region" description="Basic and acidic residues" evidence="9">
    <location>
        <begin position="812"/>
        <end position="821"/>
    </location>
</feature>
<dbReference type="GO" id="GO:0005634">
    <property type="term" value="C:nucleus"/>
    <property type="evidence" value="ECO:0007669"/>
    <property type="project" value="UniProtKB-SubCell"/>
</dbReference>
<feature type="compositionally biased region" description="Basic and acidic residues" evidence="9">
    <location>
        <begin position="1306"/>
        <end position="1317"/>
    </location>
</feature>
<dbReference type="PROSITE" id="PS50016">
    <property type="entry name" value="ZF_PHD_2"/>
    <property type="match status" value="1"/>
</dbReference>
<dbReference type="STRING" id="1157962.A0A250X863"/>
<dbReference type="Pfam" id="PF15613">
    <property type="entry name" value="WSD"/>
    <property type="match status" value="1"/>
</dbReference>
<sequence length="1868" mass="200969">MMSDFEAHSSFKAPHALEKKPSTHEGNDVNSGLNTEDMSLISDSVSARDPALLINETVTPRGSKSSQFPEKQQKAGNVHALDSLSQQANNSSIDDGGPQLMKLQQYISDLGGSLPSGWSAAVKVRASPVSKINTSLNPNDNVASSGSPPTATASQSAHHDVYYLNPQGKRFRSRTEVAKHLGLSVPFSNKRASGSRPVEDTATVLSSSRVSVKSTTKDSQLQQSTIHPFLLKSSKDTNVASKEPSSLTEGKITSHHSLTLLPNASDSIRDGSSDRTLGRQSSGTSKLKHIKQHASASMTRGGRELDKYGGLIAHATTQASTEYVDELSLPDASVTPPTPTRIQDLAALGRLSTSDVDNLMQVWVLLLSFHHALDLNLPPLSLPDLMAIMLCEYGHKEEQETLEGQIPYLELSSPASTAVGACNLLHLDLARVLHGEVLEGLGDWIRDEGLLTKRELSAQGSLPWPEEHNWQECLSRFLAGSACSHLLELQDAKAPQGSIGLPLSSCLVLLPAPDWQHHLMAGFNAPGGISRLALLPQGSSKTSAEVLMHEDDAQALTAAEAVMLMRLEKAEASGKCESTGELEPCVGSGSGGDVKNDGPIKSAPLSSSVDEANQVTTCNLTDIIAAKVTTGVKNLVASSTADIRQGRHLLAHLLEVRPGKMGNTQPLALFAEDLGMLAKGVRMLDLHVVAARLQAGLYSATGAFLEAMSADVRRCCSCWRSALRPAPRGHAEATRPAGYEAASPALADEVERRLQEALSSTSQLQAWREKGGTGKDIRDSGVGDPSQGLDQQQQEGNAEVQKEAEGGVGKNVESKEARGGPEDVTSTDIYGVHEPARPFSYVEGCRVCWRNEDTGRLLLCDNCDDEFHMYCLEPPLLQVPEGSWYCPTCVKKRQSVDDSELPLMLKEEWRIEEQVAGIVLPTGLSKQGVSRLRELLDLASMLRTKEYFPSGPVSIPTVEAYGLENTPHRPEVPEALGTSKLDSGSVCKEDFSNQVKSSSCWTPSDRVRLLKVLTELLLDSKAVRKHVDGAPERRREVRQRIMDIKAAARAREAAAAAAGTDPGLSSATVAVGPAGLKKPAKQTSTAASELSLLPSESAPVKQQVSKMKLPSAAQALNKEEKKQVAALERLADVEDERLAPLGSDRSGNRYWWLGAVTDEEERCCIDPGCVFVECPAASDVARIQGKHTEPSRQATSWGYYSTDEQLEQLTMYLHPKGCVEGPLRQALSSVRQAFKHAEALRKKQVLQEHEGPSNTTSVQPLPSMLPAQHHNIVTDEPLRKGLTESEGGAVLPAALKLSFYLQPQPESHEVKNKENEKGGLSQNTEEKHGERRKEPSYGRVLQIAKNEESEEADQSTESLASDIEELKDVLLEIYRGLPEASFTEFWGSEERQAKWVELVDSATTPCEIAAAIVLLENMVSERCLKPFWQLWAQPTQNPTCVGTWAGCWYRLTGFQASVKRNAGSTSHYQPSRSQRSARSTVLPLQMLLQQAASSCAPGAEAAAPHGKQRGNRSSGTGGSTSATIPSVPRIRGLSANCGGILFPQATSLVGASSLSRASQPTSGVGRPSALNSQGEDNDQNQLQRRKGKIGRAGKEHKQKSLKEDDSEIEDSDIMIHAISSEAASELEDSDCEGGGGILDDKRSLRTECAEEERAVGGATGREKGRTLLQPLKKRYKYESGSSIHMHSELDQDNNEERSKGGKDRSSKPLKCVEPREPLLHDGAAAAAVTNTHIHMDPTSPKEPQLTVSKELKEGRTSGAGTSASNRGPTALHHSSMVLELPSDSKTSGGNKVPEKTPTGSGGKGNQQAMMRNNASAGNLSMPARKKLSVASPSTSGASVKGAAAKQEESPTPRKKVKLSLDAFDDLND</sequence>
<feature type="domain" description="PHD-type" evidence="10">
    <location>
        <begin position="842"/>
        <end position="892"/>
    </location>
</feature>
<dbReference type="SMART" id="SM00249">
    <property type="entry name" value="PHD"/>
    <property type="match status" value="1"/>
</dbReference>
<keyword evidence="13" id="KW-1185">Reference proteome</keyword>
<feature type="compositionally biased region" description="Basic and acidic residues" evidence="9">
    <location>
        <begin position="1652"/>
        <end position="1665"/>
    </location>
</feature>
<feature type="region of interest" description="Disordered" evidence="9">
    <location>
        <begin position="207"/>
        <end position="301"/>
    </location>
</feature>
<feature type="region of interest" description="Disordered" evidence="9">
    <location>
        <begin position="1497"/>
        <end position="1527"/>
    </location>
</feature>
<feature type="region of interest" description="Disordered" evidence="9">
    <location>
        <begin position="132"/>
        <end position="159"/>
    </location>
</feature>
<feature type="compositionally biased region" description="Polar residues" evidence="9">
    <location>
        <begin position="1805"/>
        <end position="1818"/>
    </location>
</feature>
<organism evidence="12 13">
    <name type="scientific">Chlamydomonas eustigma</name>
    <dbReference type="NCBI Taxonomy" id="1157962"/>
    <lineage>
        <taxon>Eukaryota</taxon>
        <taxon>Viridiplantae</taxon>
        <taxon>Chlorophyta</taxon>
        <taxon>core chlorophytes</taxon>
        <taxon>Chlorophyceae</taxon>
        <taxon>CS clade</taxon>
        <taxon>Chlamydomonadales</taxon>
        <taxon>Chlamydomonadaceae</taxon>
        <taxon>Chlamydomonas</taxon>
    </lineage>
</organism>
<evidence type="ECO:0008006" key="14">
    <source>
        <dbReference type="Google" id="ProtNLM"/>
    </source>
</evidence>
<evidence type="ECO:0000256" key="9">
    <source>
        <dbReference type="SAM" id="MobiDB-lite"/>
    </source>
</evidence>
<dbReference type="InterPro" id="IPR028941">
    <property type="entry name" value="WHIM2_dom"/>
</dbReference>
<feature type="compositionally biased region" description="Basic and acidic residues" evidence="9">
    <location>
        <begin position="1324"/>
        <end position="1336"/>
    </location>
</feature>
<reference evidence="12 13" key="1">
    <citation type="submission" date="2017-08" db="EMBL/GenBank/DDBJ databases">
        <title>Acidophilic green algal genome provides insights into adaptation to an acidic environment.</title>
        <authorList>
            <person name="Hirooka S."/>
            <person name="Hirose Y."/>
            <person name="Kanesaki Y."/>
            <person name="Higuchi S."/>
            <person name="Fujiwara T."/>
            <person name="Onuma R."/>
            <person name="Era A."/>
            <person name="Ohbayashi R."/>
            <person name="Uzuka A."/>
            <person name="Nozaki H."/>
            <person name="Yoshikawa H."/>
            <person name="Miyagishima S.Y."/>
        </authorList>
    </citation>
    <scope>NUCLEOTIDE SEQUENCE [LARGE SCALE GENOMIC DNA]</scope>
    <source>
        <strain evidence="12 13">NIES-2499</strain>
    </source>
</reference>
<gene>
    <name evidence="12" type="ORF">CEUSTIGMA_g6703.t1</name>
</gene>
<dbReference type="GO" id="GO:0008270">
    <property type="term" value="F:zinc ion binding"/>
    <property type="evidence" value="ECO:0007669"/>
    <property type="project" value="UniProtKB-KW"/>
</dbReference>
<feature type="region of interest" description="Disordered" evidence="9">
    <location>
        <begin position="578"/>
        <end position="606"/>
    </location>
</feature>
<keyword evidence="6" id="KW-0804">Transcription</keyword>
<feature type="compositionally biased region" description="Polar residues" evidence="9">
    <location>
        <begin position="1553"/>
        <end position="1562"/>
    </location>
</feature>
<dbReference type="SUPFAM" id="SSF57903">
    <property type="entry name" value="FYVE/PHD zinc finger"/>
    <property type="match status" value="1"/>
</dbReference>
<feature type="compositionally biased region" description="Basic and acidic residues" evidence="9">
    <location>
        <begin position="1"/>
        <end position="27"/>
    </location>
</feature>
<feature type="compositionally biased region" description="Basic and acidic residues" evidence="9">
    <location>
        <begin position="767"/>
        <end position="781"/>
    </location>
</feature>
<feature type="compositionally biased region" description="Polar residues" evidence="9">
    <location>
        <begin position="255"/>
        <end position="266"/>
    </location>
</feature>
<feature type="region of interest" description="Disordered" evidence="9">
    <location>
        <begin position="1652"/>
        <end position="1868"/>
    </location>
</feature>
<dbReference type="SUPFAM" id="SSF54171">
    <property type="entry name" value="DNA-binding domain"/>
    <property type="match status" value="1"/>
</dbReference>
<name>A0A250X863_9CHLO</name>
<dbReference type="InterPro" id="IPR019787">
    <property type="entry name" value="Znf_PHD-finger"/>
</dbReference>
<evidence type="ECO:0000256" key="7">
    <source>
        <dbReference type="ARBA" id="ARBA00023242"/>
    </source>
</evidence>
<evidence type="ECO:0000259" key="10">
    <source>
        <dbReference type="PROSITE" id="PS50016"/>
    </source>
</evidence>